<protein>
    <submittedName>
        <fullName evidence="1">Uncharacterized protein</fullName>
    </submittedName>
</protein>
<evidence type="ECO:0000313" key="2">
    <source>
        <dbReference type="Proteomes" id="UP000308652"/>
    </source>
</evidence>
<organism evidence="1 2">
    <name type="scientific">Crucibulum laeve</name>
    <dbReference type="NCBI Taxonomy" id="68775"/>
    <lineage>
        <taxon>Eukaryota</taxon>
        <taxon>Fungi</taxon>
        <taxon>Dikarya</taxon>
        <taxon>Basidiomycota</taxon>
        <taxon>Agaricomycotina</taxon>
        <taxon>Agaricomycetes</taxon>
        <taxon>Agaricomycetidae</taxon>
        <taxon>Agaricales</taxon>
        <taxon>Agaricineae</taxon>
        <taxon>Nidulariaceae</taxon>
        <taxon>Crucibulum</taxon>
    </lineage>
</organism>
<proteinExistence type="predicted"/>
<dbReference type="Proteomes" id="UP000308652">
    <property type="component" value="Unassembled WGS sequence"/>
</dbReference>
<name>A0A5C3MC00_9AGAR</name>
<gene>
    <name evidence="1" type="ORF">BDQ12DRAFT_679328</name>
</gene>
<keyword evidence="2" id="KW-1185">Reference proteome</keyword>
<accession>A0A5C3MC00</accession>
<evidence type="ECO:0000313" key="1">
    <source>
        <dbReference type="EMBL" id="TFK41358.1"/>
    </source>
</evidence>
<reference evidence="1 2" key="1">
    <citation type="journal article" date="2019" name="Nat. Ecol. Evol.">
        <title>Megaphylogeny resolves global patterns of mushroom evolution.</title>
        <authorList>
            <person name="Varga T."/>
            <person name="Krizsan K."/>
            <person name="Foldi C."/>
            <person name="Dima B."/>
            <person name="Sanchez-Garcia M."/>
            <person name="Sanchez-Ramirez S."/>
            <person name="Szollosi G.J."/>
            <person name="Szarkandi J.G."/>
            <person name="Papp V."/>
            <person name="Albert L."/>
            <person name="Andreopoulos W."/>
            <person name="Angelini C."/>
            <person name="Antonin V."/>
            <person name="Barry K.W."/>
            <person name="Bougher N.L."/>
            <person name="Buchanan P."/>
            <person name="Buyck B."/>
            <person name="Bense V."/>
            <person name="Catcheside P."/>
            <person name="Chovatia M."/>
            <person name="Cooper J."/>
            <person name="Damon W."/>
            <person name="Desjardin D."/>
            <person name="Finy P."/>
            <person name="Geml J."/>
            <person name="Haridas S."/>
            <person name="Hughes K."/>
            <person name="Justo A."/>
            <person name="Karasinski D."/>
            <person name="Kautmanova I."/>
            <person name="Kiss B."/>
            <person name="Kocsube S."/>
            <person name="Kotiranta H."/>
            <person name="LaButti K.M."/>
            <person name="Lechner B.E."/>
            <person name="Liimatainen K."/>
            <person name="Lipzen A."/>
            <person name="Lukacs Z."/>
            <person name="Mihaltcheva S."/>
            <person name="Morgado L.N."/>
            <person name="Niskanen T."/>
            <person name="Noordeloos M.E."/>
            <person name="Ohm R.A."/>
            <person name="Ortiz-Santana B."/>
            <person name="Ovrebo C."/>
            <person name="Racz N."/>
            <person name="Riley R."/>
            <person name="Savchenko A."/>
            <person name="Shiryaev A."/>
            <person name="Soop K."/>
            <person name="Spirin V."/>
            <person name="Szebenyi C."/>
            <person name="Tomsovsky M."/>
            <person name="Tulloss R.E."/>
            <person name="Uehling J."/>
            <person name="Grigoriev I.V."/>
            <person name="Vagvolgyi C."/>
            <person name="Papp T."/>
            <person name="Martin F.M."/>
            <person name="Miettinen O."/>
            <person name="Hibbett D.S."/>
            <person name="Nagy L.G."/>
        </authorList>
    </citation>
    <scope>NUCLEOTIDE SEQUENCE [LARGE SCALE GENOMIC DNA]</scope>
    <source>
        <strain evidence="1 2">CBS 166.37</strain>
    </source>
</reference>
<dbReference type="EMBL" id="ML213595">
    <property type="protein sequence ID" value="TFK41358.1"/>
    <property type="molecule type" value="Genomic_DNA"/>
</dbReference>
<dbReference type="AlphaFoldDB" id="A0A5C3MC00"/>
<sequence>MIFSMCLTCRNCVFLWRWYVFCIIAFNNGSILCSNFTAKLPWNVCPICVICDMKLSSRLPVPLDIIISQLMTVMSPQIDELMVCEGR</sequence>